<dbReference type="AlphaFoldDB" id="A0A139ID24"/>
<accession>A0A139ID24</accession>
<comment type="caution">
    <text evidence="1">The sequence shown here is derived from an EMBL/GenBank/DDBJ whole genome shotgun (WGS) entry which is preliminary data.</text>
</comment>
<evidence type="ECO:0000313" key="1">
    <source>
        <dbReference type="EMBL" id="KXT12516.1"/>
    </source>
</evidence>
<dbReference type="Proteomes" id="UP000073492">
    <property type="component" value="Unassembled WGS sequence"/>
</dbReference>
<dbReference type="EMBL" id="LFZO01000149">
    <property type="protein sequence ID" value="KXT12516.1"/>
    <property type="molecule type" value="Genomic_DNA"/>
</dbReference>
<protein>
    <submittedName>
        <fullName evidence="1">Uncharacterized protein</fullName>
    </submittedName>
</protein>
<proteinExistence type="predicted"/>
<keyword evidence="2" id="KW-1185">Reference proteome</keyword>
<evidence type="ECO:0000313" key="2">
    <source>
        <dbReference type="Proteomes" id="UP000073492"/>
    </source>
</evidence>
<organism evidence="1 2">
    <name type="scientific">Pseudocercospora musae</name>
    <dbReference type="NCBI Taxonomy" id="113226"/>
    <lineage>
        <taxon>Eukaryota</taxon>
        <taxon>Fungi</taxon>
        <taxon>Dikarya</taxon>
        <taxon>Ascomycota</taxon>
        <taxon>Pezizomycotina</taxon>
        <taxon>Dothideomycetes</taxon>
        <taxon>Dothideomycetidae</taxon>
        <taxon>Mycosphaerellales</taxon>
        <taxon>Mycosphaerellaceae</taxon>
        <taxon>Pseudocercospora</taxon>
    </lineage>
</organism>
<reference evidence="1 2" key="1">
    <citation type="submission" date="2015-07" db="EMBL/GenBank/DDBJ databases">
        <title>Comparative genomics of the Sigatoka disease complex on banana suggests a link between parallel evolutionary changes in Pseudocercospora fijiensis and Pseudocercospora eumusae and increased virulence on the banana host.</title>
        <authorList>
            <person name="Chang T.-C."/>
            <person name="Salvucci A."/>
            <person name="Crous P.W."/>
            <person name="Stergiopoulos I."/>
        </authorList>
    </citation>
    <scope>NUCLEOTIDE SEQUENCE [LARGE SCALE GENOMIC DNA]</scope>
    <source>
        <strain evidence="1 2">CBS 116634</strain>
    </source>
</reference>
<gene>
    <name evidence="1" type="ORF">AC579_10355</name>
</gene>
<sequence length="166" mass="18387">MENYAGSSWDRETTKCGIDDLRRAMNSILAPATGSNRAQKNWDLFVRKGMAVQLAEQEKQGISVMASRATQRDASVTLDEPFLVPEHREPALTGEGLPQHESTNKVDSNLNEYALKIEAKQRIMVSVREKGLADEEALGYSCGDASTSERTQWNRSVSHTEGFGIL</sequence>
<name>A0A139ID24_9PEZI</name>